<organism evidence="3 4">
    <name type="scientific">Jatrophihabitans endophyticus</name>
    <dbReference type="NCBI Taxonomy" id="1206085"/>
    <lineage>
        <taxon>Bacteria</taxon>
        <taxon>Bacillati</taxon>
        <taxon>Actinomycetota</taxon>
        <taxon>Actinomycetes</taxon>
        <taxon>Jatrophihabitantales</taxon>
        <taxon>Jatrophihabitantaceae</taxon>
        <taxon>Jatrophihabitans</taxon>
    </lineage>
</organism>
<protein>
    <submittedName>
        <fullName evidence="3">Uncharacterized protein</fullName>
    </submittedName>
</protein>
<evidence type="ECO:0000313" key="3">
    <source>
        <dbReference type="EMBL" id="SHG01489.1"/>
    </source>
</evidence>
<accession>A0A1M5GCS4</accession>
<keyword evidence="2" id="KW-0472">Membrane</keyword>
<dbReference type="EMBL" id="FQVU01000002">
    <property type="protein sequence ID" value="SHG01489.1"/>
    <property type="molecule type" value="Genomic_DNA"/>
</dbReference>
<dbReference type="Proteomes" id="UP000186132">
    <property type="component" value="Unassembled WGS sequence"/>
</dbReference>
<feature type="transmembrane region" description="Helical" evidence="2">
    <location>
        <begin position="52"/>
        <end position="72"/>
    </location>
</feature>
<feature type="transmembrane region" description="Helical" evidence="2">
    <location>
        <begin position="93"/>
        <end position="112"/>
    </location>
</feature>
<dbReference type="STRING" id="1206085.SAMN05443575_1131"/>
<evidence type="ECO:0000256" key="1">
    <source>
        <dbReference type="SAM" id="MobiDB-lite"/>
    </source>
</evidence>
<keyword evidence="2" id="KW-0812">Transmembrane</keyword>
<feature type="compositionally biased region" description="Low complexity" evidence="1">
    <location>
        <begin position="180"/>
        <end position="240"/>
    </location>
</feature>
<proteinExistence type="predicted"/>
<feature type="region of interest" description="Disordered" evidence="1">
    <location>
        <begin position="180"/>
        <end position="247"/>
    </location>
</feature>
<dbReference type="RefSeq" id="WP_200800078.1">
    <property type="nucleotide sequence ID" value="NZ_FQVU01000002.1"/>
</dbReference>
<dbReference type="AlphaFoldDB" id="A0A1M5GCS4"/>
<reference evidence="3 4" key="1">
    <citation type="submission" date="2016-11" db="EMBL/GenBank/DDBJ databases">
        <authorList>
            <person name="Jaros S."/>
            <person name="Januszkiewicz K."/>
            <person name="Wedrychowicz H."/>
        </authorList>
    </citation>
    <scope>NUCLEOTIDE SEQUENCE [LARGE SCALE GENOMIC DNA]</scope>
    <source>
        <strain evidence="3 4">DSM 45627</strain>
    </source>
</reference>
<keyword evidence="2" id="KW-1133">Transmembrane helix</keyword>
<evidence type="ECO:0000313" key="4">
    <source>
        <dbReference type="Proteomes" id="UP000186132"/>
    </source>
</evidence>
<gene>
    <name evidence="3" type="ORF">SAMN05443575_1131</name>
</gene>
<sequence length="247" mass="25462">MVAWLVPVAAALAVIGAFTPWFKPQVSATIGGTTRSADAVDDALYSWKEGKLGLVAPIVLVLLAIGVVSLLRGGSNTRFHRGSSSPVANAAKGALIAGVVAIAAVVVTYFLLPSQYTFTDGSRKYSWDEALKLFKSQTGASDTELSQGPQIGFWLTAAAGVVAVVAGILMLVLRSKQSAAPSGQQPPAGYGQQQPPAGYGQQQPPAGYGQQQPPAGYGQQQPPAGYGQQQPPAGYGQQQPPANPPHG</sequence>
<name>A0A1M5GCS4_9ACTN</name>
<feature type="transmembrane region" description="Helical" evidence="2">
    <location>
        <begin position="151"/>
        <end position="173"/>
    </location>
</feature>
<evidence type="ECO:0000256" key="2">
    <source>
        <dbReference type="SAM" id="Phobius"/>
    </source>
</evidence>
<keyword evidence="4" id="KW-1185">Reference proteome</keyword>